<dbReference type="STRING" id="50429.A0A2B4RH78"/>
<dbReference type="EMBL" id="LSMT01000452">
    <property type="protein sequence ID" value="PFX17734.1"/>
    <property type="molecule type" value="Genomic_DNA"/>
</dbReference>
<evidence type="ECO:0000313" key="2">
    <source>
        <dbReference type="EMBL" id="PFX17734.1"/>
    </source>
</evidence>
<dbReference type="SMART" id="SM00698">
    <property type="entry name" value="MORN"/>
    <property type="match status" value="6"/>
</dbReference>
<dbReference type="OrthoDB" id="423343at2759"/>
<dbReference type="SUPFAM" id="SSF82185">
    <property type="entry name" value="Histone H3 K4-specific methyltransferase SET7/9 N-terminal domain"/>
    <property type="match status" value="2"/>
</dbReference>
<dbReference type="Proteomes" id="UP000225706">
    <property type="component" value="Unassembled WGS sequence"/>
</dbReference>
<comment type="caution">
    <text evidence="2">The sequence shown here is derived from an EMBL/GenBank/DDBJ whole genome shotgun (WGS) entry which is preliminary data.</text>
</comment>
<evidence type="ECO:0000313" key="3">
    <source>
        <dbReference type="Proteomes" id="UP000225706"/>
    </source>
</evidence>
<dbReference type="PANTHER" id="PTHR43215:SF14">
    <property type="entry name" value="RADIAL SPOKE HEAD 1 HOMOLOG"/>
    <property type="match status" value="1"/>
</dbReference>
<keyword evidence="3" id="KW-1185">Reference proteome</keyword>
<dbReference type="AlphaFoldDB" id="A0A2B4RH78"/>
<reference evidence="3" key="1">
    <citation type="journal article" date="2017" name="bioRxiv">
        <title>Comparative analysis of the genomes of Stylophora pistillata and Acropora digitifera provides evidence for extensive differences between species of corals.</title>
        <authorList>
            <person name="Voolstra C.R."/>
            <person name="Li Y."/>
            <person name="Liew Y.J."/>
            <person name="Baumgarten S."/>
            <person name="Zoccola D."/>
            <person name="Flot J.-F."/>
            <person name="Tambutte S."/>
            <person name="Allemand D."/>
            <person name="Aranda M."/>
        </authorList>
    </citation>
    <scope>NUCLEOTIDE SEQUENCE [LARGE SCALE GENOMIC DNA]</scope>
</reference>
<proteinExistence type="predicted"/>
<gene>
    <name evidence="2" type="primary">RSPH1</name>
    <name evidence="2" type="ORF">AWC38_SpisGene17941</name>
</gene>
<dbReference type="Gene3D" id="2.20.110.10">
    <property type="entry name" value="Histone H3 K4-specific methyltransferase SET7/9 N-terminal domain"/>
    <property type="match status" value="3"/>
</dbReference>
<accession>A0A2B4RH78</accession>
<protein>
    <submittedName>
        <fullName evidence="2">Radial spoke head 1-like</fullName>
    </submittedName>
</protein>
<organism evidence="2 3">
    <name type="scientific">Stylophora pistillata</name>
    <name type="common">Smooth cauliflower coral</name>
    <dbReference type="NCBI Taxonomy" id="50429"/>
    <lineage>
        <taxon>Eukaryota</taxon>
        <taxon>Metazoa</taxon>
        <taxon>Cnidaria</taxon>
        <taxon>Anthozoa</taxon>
        <taxon>Hexacorallia</taxon>
        <taxon>Scleractinia</taxon>
        <taxon>Astrocoeniina</taxon>
        <taxon>Pocilloporidae</taxon>
        <taxon>Stylophora</taxon>
    </lineage>
</organism>
<sequence length="226" mass="25498">MSLDSVESYESPGISLFMKKYDGELNEKGERHGFGRALLPNGDEYDGDYKNGKRHGYGKYMFVNGKARYEGEYENGKKSGRGKCWYPDGSVYEGTWAEGLRNGFGVYTYANGDRYEGLWEDGRKHGQGEYVYKHQGIRYRGNWSDGEFQDHGKLITSSYTYTGTFSGEGPVGPGRFHFDAGCEQEGEYVIEGMAQINFTPRGVVHVPLWKCTSLHKAGPRLDKPLD</sequence>
<dbReference type="PANTHER" id="PTHR43215">
    <property type="entry name" value="RADIAL SPOKE HEAD 1 HOMOLOG"/>
    <property type="match status" value="1"/>
</dbReference>
<dbReference type="FunFam" id="2.20.110.10:FF:000002">
    <property type="entry name" value="Phosphatidylinositol 4-phosphate 5-kinase 8"/>
    <property type="match status" value="1"/>
</dbReference>
<keyword evidence="1" id="KW-0677">Repeat</keyword>
<name>A0A2B4RH78_STYPI</name>
<evidence type="ECO:0000256" key="1">
    <source>
        <dbReference type="ARBA" id="ARBA00022737"/>
    </source>
</evidence>
<dbReference type="InterPro" id="IPR003409">
    <property type="entry name" value="MORN"/>
</dbReference>
<dbReference type="Pfam" id="PF02493">
    <property type="entry name" value="MORN"/>
    <property type="match status" value="6"/>
</dbReference>